<proteinExistence type="predicted"/>
<evidence type="ECO:0000313" key="1">
    <source>
        <dbReference type="EMBL" id="KRL13096.1"/>
    </source>
</evidence>
<gene>
    <name evidence="1" type="ORF">FD09_GL002640</name>
</gene>
<dbReference type="AlphaFoldDB" id="A0A0R1N9M8"/>
<sequence>MGNVHANGVKNHPATKTVFSVSEFFQQMNSLCGTDLSFVSVCAFINIKTSVRNGGTIVNMADEL</sequence>
<evidence type="ECO:0000313" key="2">
    <source>
        <dbReference type="Proteomes" id="UP000051330"/>
    </source>
</evidence>
<organism evidence="1 2">
    <name type="scientific">Schleiferilactobacillus perolens DSM 12744</name>
    <dbReference type="NCBI Taxonomy" id="1423792"/>
    <lineage>
        <taxon>Bacteria</taxon>
        <taxon>Bacillati</taxon>
        <taxon>Bacillota</taxon>
        <taxon>Bacilli</taxon>
        <taxon>Lactobacillales</taxon>
        <taxon>Lactobacillaceae</taxon>
        <taxon>Schleiferilactobacillus</taxon>
    </lineage>
</organism>
<dbReference type="EMBL" id="AZEC01000005">
    <property type="protein sequence ID" value="KRL13096.1"/>
    <property type="molecule type" value="Genomic_DNA"/>
</dbReference>
<reference evidence="1 2" key="1">
    <citation type="journal article" date="2015" name="Genome Announc.">
        <title>Expanding the biotechnology potential of lactobacilli through comparative genomics of 213 strains and associated genera.</title>
        <authorList>
            <person name="Sun Z."/>
            <person name="Harris H.M."/>
            <person name="McCann A."/>
            <person name="Guo C."/>
            <person name="Argimon S."/>
            <person name="Zhang W."/>
            <person name="Yang X."/>
            <person name="Jeffery I.B."/>
            <person name="Cooney J.C."/>
            <person name="Kagawa T.F."/>
            <person name="Liu W."/>
            <person name="Song Y."/>
            <person name="Salvetti E."/>
            <person name="Wrobel A."/>
            <person name="Rasinkangas P."/>
            <person name="Parkhill J."/>
            <person name="Rea M.C."/>
            <person name="O'Sullivan O."/>
            <person name="Ritari J."/>
            <person name="Douillard F.P."/>
            <person name="Paul Ross R."/>
            <person name="Yang R."/>
            <person name="Briner A.E."/>
            <person name="Felis G.E."/>
            <person name="de Vos W.M."/>
            <person name="Barrangou R."/>
            <person name="Klaenhammer T.R."/>
            <person name="Caufield P.W."/>
            <person name="Cui Y."/>
            <person name="Zhang H."/>
            <person name="O'Toole P.W."/>
        </authorList>
    </citation>
    <scope>NUCLEOTIDE SEQUENCE [LARGE SCALE GENOMIC DNA]</scope>
    <source>
        <strain evidence="1 2">DSM 12744</strain>
    </source>
</reference>
<keyword evidence="2" id="KW-1185">Reference proteome</keyword>
<protein>
    <submittedName>
        <fullName evidence="1">Uncharacterized protein</fullName>
    </submittedName>
</protein>
<dbReference type="PATRIC" id="fig|1423792.3.peg.2690"/>
<comment type="caution">
    <text evidence="1">The sequence shown here is derived from an EMBL/GenBank/DDBJ whole genome shotgun (WGS) entry which is preliminary data.</text>
</comment>
<dbReference type="Proteomes" id="UP000051330">
    <property type="component" value="Unassembled WGS sequence"/>
</dbReference>
<dbReference type="STRING" id="1423792.FD09_GL002640"/>
<name>A0A0R1N9M8_9LACO</name>
<accession>A0A0R1N9M8</accession>